<keyword evidence="1" id="KW-0732">Signal</keyword>
<evidence type="ECO:0000256" key="1">
    <source>
        <dbReference type="ARBA" id="ARBA00022729"/>
    </source>
</evidence>
<keyword evidence="2" id="KW-1015">Disulfide bond</keyword>
<dbReference type="PANTHER" id="PTHR36191">
    <property type="entry name" value="ENDO/EXONUCLEASE/PHOSPHATASE DOMAIN-CONTAINING PROTEIN-RELATED"/>
    <property type="match status" value="1"/>
</dbReference>
<reference evidence="5 6" key="1">
    <citation type="submission" date="2022-05" db="EMBL/GenBank/DDBJ databases">
        <authorList>
            <consortium name="Genoscope - CEA"/>
            <person name="William W."/>
        </authorList>
    </citation>
    <scope>NUCLEOTIDE SEQUENCE [LARGE SCALE GENOMIC DNA]</scope>
</reference>
<gene>
    <name evidence="5" type="ORF">PLOB_00023593</name>
</gene>
<dbReference type="SMART" id="SM00008">
    <property type="entry name" value="HormR"/>
    <property type="match status" value="1"/>
</dbReference>
<dbReference type="PANTHER" id="PTHR36191:SF4">
    <property type="entry name" value="VWFD DOMAIN-CONTAINING PROTEIN"/>
    <property type="match status" value="1"/>
</dbReference>
<dbReference type="InterPro" id="IPR032471">
    <property type="entry name" value="AGRL2-4_GAIN_subdom_A"/>
</dbReference>
<evidence type="ECO:0000256" key="2">
    <source>
        <dbReference type="ARBA" id="ARBA00023157"/>
    </source>
</evidence>
<dbReference type="EMBL" id="CALNXK010000028">
    <property type="protein sequence ID" value="CAH3115354.1"/>
    <property type="molecule type" value="Genomic_DNA"/>
</dbReference>
<dbReference type="Pfam" id="PF23283">
    <property type="entry name" value="D8C_UMOD"/>
    <property type="match status" value="2"/>
</dbReference>
<feature type="non-terminal residue" evidence="5">
    <location>
        <position position="477"/>
    </location>
</feature>
<dbReference type="Proteomes" id="UP001159405">
    <property type="component" value="Unassembled WGS sequence"/>
</dbReference>
<evidence type="ECO:0000313" key="5">
    <source>
        <dbReference type="EMBL" id="CAH3115354.1"/>
    </source>
</evidence>
<dbReference type="Gene3D" id="1.25.40.610">
    <property type="match status" value="1"/>
</dbReference>
<proteinExistence type="predicted"/>
<dbReference type="Pfam" id="PF02793">
    <property type="entry name" value="HRM"/>
    <property type="match status" value="1"/>
</dbReference>
<organism evidence="5 6">
    <name type="scientific">Porites lobata</name>
    <dbReference type="NCBI Taxonomy" id="104759"/>
    <lineage>
        <taxon>Eukaryota</taxon>
        <taxon>Metazoa</taxon>
        <taxon>Cnidaria</taxon>
        <taxon>Anthozoa</taxon>
        <taxon>Hexacorallia</taxon>
        <taxon>Scleractinia</taxon>
        <taxon>Fungiina</taxon>
        <taxon>Poritidae</taxon>
        <taxon>Porites</taxon>
    </lineage>
</organism>
<dbReference type="InterPro" id="IPR001879">
    <property type="entry name" value="GPCR_2_extracellular_dom"/>
</dbReference>
<evidence type="ECO:0000259" key="4">
    <source>
        <dbReference type="PROSITE" id="PS50227"/>
    </source>
</evidence>
<sequence>MESHYYFSFALVECLNYTFLNESNRARTFYSSSFSEKCDSSLDGWYRFGGSAGDHMADSCIPRSHCGTDMPGWLNGSHPTVADGAVNRSVCFSAACPLPDRCCYNSANITVRNCGGFFVYKLKRPPSCKNKARYCGNGLPSVTPVSTSKPATPHGKIRECFTYTFLNESDRARTFRNTSWAWSSLYDLKLDGWYRFGGGAGDQMADSCVPYRHCRAQRPGWLNGSHPTVADGAVNRFVCFSSLSDCCQFSTSITVRNCGGFFVYKLKRAPVCVPMSIARYCGNGLPSATPVPTSKPAKPRFTGEIRDALECPPQSKNGVSWSATRGGQTDIKPCPEGATGSSSRKCSKAGNWRKPNFTDCTSSEFLKLANMMHTIMDGLHPDLNVGQVLLKLFNFTQPRNNSSSRPAHIYGGDLIIAMDILSQTAEYNARFGNVSSKEDFQNYVQVASNLMEPVNRGTWVDLDRAGQNKSLMMVYTM</sequence>
<keyword evidence="6" id="KW-1185">Reference proteome</keyword>
<dbReference type="InterPro" id="IPR057774">
    <property type="entry name" value="D8C_UMOD/GP2/OIT3-like"/>
</dbReference>
<dbReference type="InterPro" id="IPR036445">
    <property type="entry name" value="GPCR_2_extracell_dom_sf"/>
</dbReference>
<feature type="domain" description="G-protein coupled receptors family 2 profile 1" evidence="4">
    <location>
        <begin position="280"/>
        <end position="364"/>
    </location>
</feature>
<dbReference type="Gene3D" id="4.10.1240.10">
    <property type="entry name" value="GPCR, family 2, extracellular hormone receptor domain"/>
    <property type="match status" value="1"/>
</dbReference>
<dbReference type="PROSITE" id="PS50227">
    <property type="entry name" value="G_PROTEIN_RECEP_F2_3"/>
    <property type="match status" value="1"/>
</dbReference>
<dbReference type="Pfam" id="PF16489">
    <property type="entry name" value="GAIN"/>
    <property type="match status" value="1"/>
</dbReference>
<feature type="compositionally biased region" description="Polar residues" evidence="3">
    <location>
        <begin position="316"/>
        <end position="327"/>
    </location>
</feature>
<accession>A0ABN8NMM7</accession>
<protein>
    <recommendedName>
        <fullName evidence="4">G-protein coupled receptors family 2 profile 1 domain-containing protein</fullName>
    </recommendedName>
</protein>
<feature type="region of interest" description="Disordered" evidence="3">
    <location>
        <begin position="316"/>
        <end position="337"/>
    </location>
</feature>
<name>A0ABN8NMM7_9CNID</name>
<comment type="caution">
    <text evidence="5">The sequence shown here is derived from an EMBL/GenBank/DDBJ whole genome shotgun (WGS) entry which is preliminary data.</text>
</comment>
<evidence type="ECO:0000256" key="3">
    <source>
        <dbReference type="SAM" id="MobiDB-lite"/>
    </source>
</evidence>
<evidence type="ECO:0000313" key="6">
    <source>
        <dbReference type="Proteomes" id="UP001159405"/>
    </source>
</evidence>
<dbReference type="SUPFAM" id="SSF111418">
    <property type="entry name" value="Hormone receptor domain"/>
    <property type="match status" value="1"/>
</dbReference>